<feature type="transmembrane region" description="Helical" evidence="6">
    <location>
        <begin position="345"/>
        <end position="366"/>
    </location>
</feature>
<evidence type="ECO:0000259" key="7">
    <source>
        <dbReference type="PROSITE" id="PS50850"/>
    </source>
</evidence>
<dbReference type="Pfam" id="PF07690">
    <property type="entry name" value="MFS_1"/>
    <property type="match status" value="1"/>
</dbReference>
<dbReference type="PROSITE" id="PS50850">
    <property type="entry name" value="MFS"/>
    <property type="match status" value="1"/>
</dbReference>
<name>A0A0N1I9N3_PAPMA</name>
<feature type="transmembrane region" description="Helical" evidence="6">
    <location>
        <begin position="319"/>
        <end position="339"/>
    </location>
</feature>
<keyword evidence="9" id="KW-1185">Reference proteome</keyword>
<feature type="transmembrane region" description="Helical" evidence="6">
    <location>
        <begin position="712"/>
        <end position="733"/>
    </location>
</feature>
<feature type="transmembrane region" description="Helical" evidence="6">
    <location>
        <begin position="387"/>
        <end position="412"/>
    </location>
</feature>
<feature type="domain" description="Major facilitator superfamily (MFS) profile" evidence="7">
    <location>
        <begin position="1"/>
        <end position="451"/>
    </location>
</feature>
<evidence type="ECO:0000256" key="1">
    <source>
        <dbReference type="ARBA" id="ARBA00004141"/>
    </source>
</evidence>
<reference evidence="8 9" key="1">
    <citation type="journal article" date="2015" name="Nat. Commun.">
        <title>Outbred genome sequencing and CRISPR/Cas9 gene editing in butterflies.</title>
        <authorList>
            <person name="Li X."/>
            <person name="Fan D."/>
            <person name="Zhang W."/>
            <person name="Liu G."/>
            <person name="Zhang L."/>
            <person name="Zhao L."/>
            <person name="Fang X."/>
            <person name="Chen L."/>
            <person name="Dong Y."/>
            <person name="Chen Y."/>
            <person name="Ding Y."/>
            <person name="Zhao R."/>
            <person name="Feng M."/>
            <person name="Zhu Y."/>
            <person name="Feng Y."/>
            <person name="Jiang X."/>
            <person name="Zhu D."/>
            <person name="Xiang H."/>
            <person name="Feng X."/>
            <person name="Li S."/>
            <person name="Wang J."/>
            <person name="Zhang G."/>
            <person name="Kronforst M.R."/>
            <person name="Wang W."/>
        </authorList>
    </citation>
    <scope>NUCLEOTIDE SEQUENCE [LARGE SCALE GENOMIC DNA]</scope>
    <source>
        <strain evidence="8">Ya'a_city_454_Pm</strain>
        <tissue evidence="8">Whole body</tissue>
    </source>
</reference>
<evidence type="ECO:0000256" key="2">
    <source>
        <dbReference type="ARBA" id="ARBA00022448"/>
    </source>
</evidence>
<evidence type="ECO:0000313" key="8">
    <source>
        <dbReference type="EMBL" id="KPJ14146.1"/>
    </source>
</evidence>
<dbReference type="InterPro" id="IPR036259">
    <property type="entry name" value="MFS_trans_sf"/>
</dbReference>
<dbReference type="Proteomes" id="UP000053240">
    <property type="component" value="Unassembled WGS sequence"/>
</dbReference>
<feature type="transmembrane region" description="Helical" evidence="6">
    <location>
        <begin position="424"/>
        <end position="443"/>
    </location>
</feature>
<keyword evidence="5 6" id="KW-0472">Membrane</keyword>
<feature type="transmembrane region" description="Helical" evidence="6">
    <location>
        <begin position="684"/>
        <end position="706"/>
    </location>
</feature>
<sequence length="801" mass="88740">MFTIVLHCATLRVFFAFPFGYYADTGGRKRALLLSTIVGFTFAALSSFSINWEMMLAFKIIGCSFSTASFALTMAYLGECVGSKHRSRYLIIMVSMDLACEVVSNGIAYFVLPLTFHWPIPWLFITYSPWRLYTLILALPLGIGALLLLCLYESPKFLANKGDTKEALKLLRSIYIINGGIEEKFPVKQIKQPEEINSKNDTIWSSLKKQTVPLFQPPLLWRTLQLFYLMILCSTTNNVFAMWFPTMVNLFFNSISDASSNSGFCESVVQNVTMNTHNVDNLECDDFMSSNTIYSGIILGLIISSLNLSVSTLASWRRLVLIGCYIVSGVSCLLVGLLSHPIANITFFILIQTSAIGVGSVASYFVDLYPTSYRGLVTSLGMMMTRLTSFAGVNVLGVVFVDHCIIASSHFWGYLADTQGRRKILCVSLMCGGHVRALALTLLGECTPHTKRTTMIAYTTSIFLISTGSMAIITIPVLPLTFSYYIPYLNIHFNSWRLLNIIYCIPCALGALGVLKSYESPKYLLSVGEEEKALEILRGIHAINNGKDSEFKVTSVILDEERKKNVVGLWASLKSQTTPLLKPPLLKKTLLLSLLFIIVYFCLNPYMVWLPYIADGIMRAIERDDGNITFCQMLQTSLDVTKTQTSNCGLDQTAMIMVFCIDVFMAILNIILTTIMSCTGRKTLLISLQLLSGVAGLLVNLSSSWIVSNILFIVYVSGVLNFGFLATFVVDVFPTYVKAMAVCLCLMVGRGSSVLGINILKALLINHCQLSFYCFAGLAIVGGLLSFLLPSDLKKKKKVES</sequence>
<keyword evidence="4 6" id="KW-1133">Transmembrane helix</keyword>
<gene>
    <name evidence="8" type="ORF">RR48_03696</name>
</gene>
<organism evidence="8 9">
    <name type="scientific">Papilio machaon</name>
    <name type="common">Old World swallowtail butterfly</name>
    <dbReference type="NCBI Taxonomy" id="76193"/>
    <lineage>
        <taxon>Eukaryota</taxon>
        <taxon>Metazoa</taxon>
        <taxon>Ecdysozoa</taxon>
        <taxon>Arthropoda</taxon>
        <taxon>Hexapoda</taxon>
        <taxon>Insecta</taxon>
        <taxon>Pterygota</taxon>
        <taxon>Neoptera</taxon>
        <taxon>Endopterygota</taxon>
        <taxon>Lepidoptera</taxon>
        <taxon>Glossata</taxon>
        <taxon>Ditrysia</taxon>
        <taxon>Papilionoidea</taxon>
        <taxon>Papilionidae</taxon>
        <taxon>Papilioninae</taxon>
        <taxon>Papilio</taxon>
    </lineage>
</organism>
<feature type="transmembrane region" description="Helical" evidence="6">
    <location>
        <begin position="740"/>
        <end position="764"/>
    </location>
</feature>
<feature type="transmembrane region" description="Helical" evidence="6">
    <location>
        <begin position="498"/>
        <end position="515"/>
    </location>
</feature>
<proteinExistence type="predicted"/>
<dbReference type="PANTHER" id="PTHR23511:SF35">
    <property type="entry name" value="MAJOR FACILITATOR SUPERFAMILY (MFS) PROFILE DOMAIN-CONTAINING PROTEIN"/>
    <property type="match status" value="1"/>
</dbReference>
<feature type="transmembrane region" description="Helical" evidence="6">
    <location>
        <begin position="590"/>
        <end position="609"/>
    </location>
</feature>
<dbReference type="InParanoid" id="A0A0N1I9N3"/>
<feature type="transmembrane region" description="Helical" evidence="6">
    <location>
        <begin position="292"/>
        <end position="310"/>
    </location>
</feature>
<dbReference type="InterPro" id="IPR011701">
    <property type="entry name" value="MFS"/>
</dbReference>
<feature type="transmembrane region" description="Helical" evidence="6">
    <location>
        <begin position="132"/>
        <end position="152"/>
    </location>
</feature>
<keyword evidence="2" id="KW-0813">Transport</keyword>
<dbReference type="InterPro" id="IPR020846">
    <property type="entry name" value="MFS_dom"/>
</dbReference>
<evidence type="ECO:0000256" key="5">
    <source>
        <dbReference type="ARBA" id="ARBA00023136"/>
    </source>
</evidence>
<evidence type="ECO:0000256" key="4">
    <source>
        <dbReference type="ARBA" id="ARBA00022989"/>
    </source>
</evidence>
<dbReference type="PANTHER" id="PTHR23511">
    <property type="entry name" value="SYNAPTIC VESICLE GLYCOPROTEIN 2"/>
    <property type="match status" value="1"/>
</dbReference>
<dbReference type="GO" id="GO:0016020">
    <property type="term" value="C:membrane"/>
    <property type="evidence" value="ECO:0007669"/>
    <property type="project" value="UniProtKB-SubCell"/>
</dbReference>
<dbReference type="EMBL" id="KQ460542">
    <property type="protein sequence ID" value="KPJ14146.1"/>
    <property type="molecule type" value="Genomic_DNA"/>
</dbReference>
<evidence type="ECO:0000256" key="6">
    <source>
        <dbReference type="SAM" id="Phobius"/>
    </source>
</evidence>
<dbReference type="SUPFAM" id="SSF103473">
    <property type="entry name" value="MFS general substrate transporter"/>
    <property type="match status" value="2"/>
</dbReference>
<comment type="subcellular location">
    <subcellularLocation>
        <location evidence="1">Membrane</location>
        <topology evidence="1">Multi-pass membrane protein</topology>
    </subcellularLocation>
</comment>
<evidence type="ECO:0000313" key="9">
    <source>
        <dbReference type="Proteomes" id="UP000053240"/>
    </source>
</evidence>
<dbReference type="Gene3D" id="1.20.1250.20">
    <property type="entry name" value="MFS general substrate transporter like domains"/>
    <property type="match status" value="2"/>
</dbReference>
<evidence type="ECO:0000256" key="3">
    <source>
        <dbReference type="ARBA" id="ARBA00022692"/>
    </source>
</evidence>
<feature type="transmembrane region" description="Helical" evidence="6">
    <location>
        <begin position="56"/>
        <end position="77"/>
    </location>
</feature>
<keyword evidence="3 6" id="KW-0812">Transmembrane</keyword>
<feature type="transmembrane region" description="Helical" evidence="6">
    <location>
        <begin position="31"/>
        <end position="50"/>
    </location>
</feature>
<feature type="transmembrane region" description="Helical" evidence="6">
    <location>
        <begin position="654"/>
        <end position="672"/>
    </location>
</feature>
<feature type="transmembrane region" description="Helical" evidence="6">
    <location>
        <begin position="455"/>
        <end position="478"/>
    </location>
</feature>
<dbReference type="AlphaFoldDB" id="A0A0N1I9N3"/>
<feature type="transmembrane region" description="Helical" evidence="6">
    <location>
        <begin position="89"/>
        <end position="112"/>
    </location>
</feature>
<feature type="transmembrane region" description="Helical" evidence="6">
    <location>
        <begin position="226"/>
        <end position="244"/>
    </location>
</feature>
<protein>
    <submittedName>
        <fullName evidence="8">Synaptic vesicle glycoprotein 2B</fullName>
    </submittedName>
</protein>
<feature type="transmembrane region" description="Helical" evidence="6">
    <location>
        <begin position="770"/>
        <end position="789"/>
    </location>
</feature>
<dbReference type="GO" id="GO:0022857">
    <property type="term" value="F:transmembrane transporter activity"/>
    <property type="evidence" value="ECO:0007669"/>
    <property type="project" value="InterPro"/>
</dbReference>
<accession>A0A0N1I9N3</accession>